<evidence type="ECO:0000313" key="3">
    <source>
        <dbReference type="Proteomes" id="UP001321453"/>
    </source>
</evidence>
<organism evidence="2 3">
    <name type="scientific">Cellulomonas edaphi</name>
    <dbReference type="NCBI Taxonomy" id="3053468"/>
    <lineage>
        <taxon>Bacteria</taxon>
        <taxon>Bacillati</taxon>
        <taxon>Actinomycetota</taxon>
        <taxon>Actinomycetes</taxon>
        <taxon>Micrococcales</taxon>
        <taxon>Cellulomonadaceae</taxon>
        <taxon>Cellulomonas</taxon>
    </lineage>
</organism>
<sequence length="250" mass="26379">MREFRKQRAGAPAGFFRCEAAGLRWLADAAGPPVVEVIDVGEDHLDLVRLEPVTPTAAAARAFGASLAAMHAAGAPAFGAPPPGWEGDGFFGPLEAPLTMPAGSFTRWGDFHAACRIDPVARALRAAGLPLPALDVLAARLRSGELDDDEPPARLHGDLWSGNVVWTADGATLIDPAAHGGHRETDLAMLALFGLPFLDDVLAAYDEAAPLRPGRQQRIPLHQVYPVAVHALVFGGAYVPQLRALVDAIM</sequence>
<dbReference type="RefSeq" id="WP_289446239.1">
    <property type="nucleotide sequence ID" value="NZ_JAUCGR010000002.1"/>
</dbReference>
<dbReference type="EMBL" id="JAUCGR010000002">
    <property type="protein sequence ID" value="MDM7831005.1"/>
    <property type="molecule type" value="Genomic_DNA"/>
</dbReference>
<evidence type="ECO:0000313" key="2">
    <source>
        <dbReference type="EMBL" id="MDM7831005.1"/>
    </source>
</evidence>
<evidence type="ECO:0000256" key="1">
    <source>
        <dbReference type="PIRNR" id="PIRNR006221"/>
    </source>
</evidence>
<dbReference type="InterPro" id="IPR016477">
    <property type="entry name" value="Fructo-/Ketosamine-3-kinase"/>
</dbReference>
<keyword evidence="1 2" id="KW-0418">Kinase</keyword>
<dbReference type="Gene3D" id="3.30.200.20">
    <property type="entry name" value="Phosphorylase Kinase, domain 1"/>
    <property type="match status" value="1"/>
</dbReference>
<keyword evidence="3" id="KW-1185">Reference proteome</keyword>
<dbReference type="SUPFAM" id="SSF56112">
    <property type="entry name" value="Protein kinase-like (PK-like)"/>
    <property type="match status" value="1"/>
</dbReference>
<reference evidence="2 3" key="1">
    <citation type="submission" date="2023-06" db="EMBL/GenBank/DDBJ databases">
        <title>Cellulomonas sp. MW9 Whole genome sequence.</title>
        <authorList>
            <person name="Park S."/>
        </authorList>
    </citation>
    <scope>NUCLEOTIDE SEQUENCE [LARGE SCALE GENOMIC DNA]</scope>
    <source>
        <strain evidence="2 3">MW9</strain>
    </source>
</reference>
<name>A0ABT7S5X3_9CELL</name>
<accession>A0ABT7S5X3</accession>
<dbReference type="InterPro" id="IPR011009">
    <property type="entry name" value="Kinase-like_dom_sf"/>
</dbReference>
<dbReference type="PANTHER" id="PTHR12149">
    <property type="entry name" value="FRUCTOSAMINE 3 KINASE-RELATED PROTEIN"/>
    <property type="match status" value="1"/>
</dbReference>
<dbReference type="Proteomes" id="UP001321453">
    <property type="component" value="Unassembled WGS sequence"/>
</dbReference>
<proteinExistence type="inferred from homology"/>
<comment type="similarity">
    <text evidence="1">Belongs to the fructosamine kinase family.</text>
</comment>
<protein>
    <submittedName>
        <fullName evidence="2">Fructosamine kinase family protein</fullName>
    </submittedName>
</protein>
<dbReference type="Pfam" id="PF03881">
    <property type="entry name" value="Fructosamin_kin"/>
    <property type="match status" value="1"/>
</dbReference>
<dbReference type="PANTHER" id="PTHR12149:SF8">
    <property type="entry name" value="PROTEIN-RIBULOSAMINE 3-KINASE"/>
    <property type="match status" value="1"/>
</dbReference>
<dbReference type="Gene3D" id="1.10.510.10">
    <property type="entry name" value="Transferase(Phosphotransferase) domain 1"/>
    <property type="match status" value="1"/>
</dbReference>
<dbReference type="Gene3D" id="1.20.1270.240">
    <property type="match status" value="1"/>
</dbReference>
<gene>
    <name evidence="2" type="ORF">QRT05_06640</name>
</gene>
<keyword evidence="1" id="KW-0808">Transferase</keyword>
<dbReference type="PIRSF" id="PIRSF006221">
    <property type="entry name" value="Ketosamine-3-kinase"/>
    <property type="match status" value="1"/>
</dbReference>
<dbReference type="GO" id="GO:0016301">
    <property type="term" value="F:kinase activity"/>
    <property type="evidence" value="ECO:0007669"/>
    <property type="project" value="UniProtKB-KW"/>
</dbReference>
<comment type="caution">
    <text evidence="2">The sequence shown here is derived from an EMBL/GenBank/DDBJ whole genome shotgun (WGS) entry which is preliminary data.</text>
</comment>